<sequence length="422" mass="46579">MRAALEAGNVSPEDGVLLWAADAALALRPHLHMRWVGVAVSGGSDSMATLWLLAQLHDVEAVTVNHGLRPEAEAEAEFVAQFCAAHGIPHTTLKWEGTQAQGNLMDAARRARLQLIGDWARRRGLGAVALGHTADDQAETFLMRLSREAGLEGLSGMRESFEAEGMLWLRPFLLQSRADLRRYLERQGIGWVEDPSNQNDRYDRVKARQALRVLRPLGISVAKLNAVVGHLAMAEQAVGFSLRRLAEEHVQEAAGDVLVDAWAFRNLFDAETSRRLVNAALMWISGADYPPRAAKVLDFLMSWRTRRDCTLHGCRITVSDDTIRFTREAKAVTGLRVPVGQDWDRWRLDGPLEDGFEIAALGAEGLKQIKTWRDSGLPRPTLLASPAVWRGETLVSAPLAGRANGYSAHIVRGSFANALIRR</sequence>
<evidence type="ECO:0000259" key="7">
    <source>
        <dbReference type="Pfam" id="PF01171"/>
    </source>
</evidence>
<comment type="subcellular location">
    <subcellularLocation>
        <location evidence="6">Cytoplasm</location>
    </subcellularLocation>
</comment>
<dbReference type="GO" id="GO:0006400">
    <property type="term" value="P:tRNA modification"/>
    <property type="evidence" value="ECO:0007669"/>
    <property type="project" value="UniProtKB-UniRule"/>
</dbReference>
<dbReference type="CDD" id="cd01992">
    <property type="entry name" value="TilS_N"/>
    <property type="match status" value="1"/>
</dbReference>
<dbReference type="AlphaFoldDB" id="A0A1N7Q5V5"/>
<accession>A0A1N7Q5V5</accession>
<dbReference type="Pfam" id="PF01171">
    <property type="entry name" value="ATP_bind_3"/>
    <property type="match status" value="1"/>
</dbReference>
<keyword evidence="4 6" id="KW-0067">ATP-binding</keyword>
<dbReference type="Gene3D" id="3.40.50.620">
    <property type="entry name" value="HUPs"/>
    <property type="match status" value="1"/>
</dbReference>
<dbReference type="STRING" id="453582.SAMN05421580_11343"/>
<feature type="binding site" evidence="6">
    <location>
        <begin position="41"/>
        <end position="46"/>
    </location>
    <ligand>
        <name>ATP</name>
        <dbReference type="ChEBI" id="CHEBI:30616"/>
    </ligand>
</feature>
<gene>
    <name evidence="6" type="primary">tilS</name>
    <name evidence="8" type="ORF">SAMN05421580_11343</name>
</gene>
<dbReference type="InterPro" id="IPR011063">
    <property type="entry name" value="TilS/TtcA_N"/>
</dbReference>
<evidence type="ECO:0000313" key="9">
    <source>
        <dbReference type="Proteomes" id="UP000186221"/>
    </source>
</evidence>
<evidence type="ECO:0000256" key="3">
    <source>
        <dbReference type="ARBA" id="ARBA00022741"/>
    </source>
</evidence>
<dbReference type="InterPro" id="IPR014729">
    <property type="entry name" value="Rossmann-like_a/b/a_fold"/>
</dbReference>
<comment type="domain">
    <text evidence="6">The N-terminal region contains the highly conserved SGGXDS motif, predicted to be a P-loop motif involved in ATP binding.</text>
</comment>
<keyword evidence="2 6" id="KW-0819">tRNA processing</keyword>
<comment type="similarity">
    <text evidence="6">Belongs to the tRNA(Ile)-lysidine synthase family.</text>
</comment>
<proteinExistence type="inferred from homology"/>
<evidence type="ECO:0000256" key="5">
    <source>
        <dbReference type="ARBA" id="ARBA00048539"/>
    </source>
</evidence>
<dbReference type="PANTHER" id="PTHR43033">
    <property type="entry name" value="TRNA(ILE)-LYSIDINE SYNTHASE-RELATED"/>
    <property type="match status" value="1"/>
</dbReference>
<organism evidence="8 9">
    <name type="scientific">Rhodobacter aestuarii</name>
    <dbReference type="NCBI Taxonomy" id="453582"/>
    <lineage>
        <taxon>Bacteria</taxon>
        <taxon>Pseudomonadati</taxon>
        <taxon>Pseudomonadota</taxon>
        <taxon>Alphaproteobacteria</taxon>
        <taxon>Rhodobacterales</taxon>
        <taxon>Rhodobacter group</taxon>
        <taxon>Rhodobacter</taxon>
    </lineage>
</organism>
<feature type="domain" description="tRNA(Ile)-lysidine/2-thiocytidine synthase N-terminal" evidence="7">
    <location>
        <begin position="37"/>
        <end position="209"/>
    </location>
</feature>
<evidence type="ECO:0000256" key="1">
    <source>
        <dbReference type="ARBA" id="ARBA00022598"/>
    </source>
</evidence>
<dbReference type="GO" id="GO:0005524">
    <property type="term" value="F:ATP binding"/>
    <property type="evidence" value="ECO:0007669"/>
    <property type="project" value="UniProtKB-UniRule"/>
</dbReference>
<comment type="function">
    <text evidence="6">Ligates lysine onto the cytidine present at position 34 of the AUA codon-specific tRNA(Ile) that contains the anticodon CAU, in an ATP-dependent manner. Cytidine is converted to lysidine, thus changing the amino acid specificity of the tRNA from methionine to isoleucine.</text>
</comment>
<dbReference type="InterPro" id="IPR012795">
    <property type="entry name" value="tRNA_Ile_lys_synt_N"/>
</dbReference>
<dbReference type="NCBIfam" id="TIGR02432">
    <property type="entry name" value="lysidine_TilS_N"/>
    <property type="match status" value="1"/>
</dbReference>
<dbReference type="InterPro" id="IPR012094">
    <property type="entry name" value="tRNA_Ile_lys_synt"/>
</dbReference>
<evidence type="ECO:0000256" key="6">
    <source>
        <dbReference type="HAMAP-Rule" id="MF_01161"/>
    </source>
</evidence>
<dbReference type="GO" id="GO:0032267">
    <property type="term" value="F:tRNA(Ile)-lysidine synthase activity"/>
    <property type="evidence" value="ECO:0007669"/>
    <property type="project" value="UniProtKB-EC"/>
</dbReference>
<dbReference type="PANTHER" id="PTHR43033:SF1">
    <property type="entry name" value="TRNA(ILE)-LYSIDINE SYNTHASE-RELATED"/>
    <property type="match status" value="1"/>
</dbReference>
<reference evidence="9" key="1">
    <citation type="submission" date="2017-01" db="EMBL/GenBank/DDBJ databases">
        <authorList>
            <person name="Varghese N."/>
            <person name="Submissions S."/>
        </authorList>
    </citation>
    <scope>NUCLEOTIDE SEQUENCE [LARGE SCALE GENOMIC DNA]</scope>
    <source>
        <strain evidence="9">DSM 19945</strain>
    </source>
</reference>
<keyword evidence="6" id="KW-0963">Cytoplasm</keyword>
<evidence type="ECO:0000256" key="4">
    <source>
        <dbReference type="ARBA" id="ARBA00022840"/>
    </source>
</evidence>
<dbReference type="SUPFAM" id="SSF52402">
    <property type="entry name" value="Adenine nucleotide alpha hydrolases-like"/>
    <property type="match status" value="1"/>
</dbReference>
<comment type="catalytic activity">
    <reaction evidence="5 6">
        <text>cytidine(34) in tRNA(Ile2) + L-lysine + ATP = lysidine(34) in tRNA(Ile2) + AMP + diphosphate + H(+)</text>
        <dbReference type="Rhea" id="RHEA:43744"/>
        <dbReference type="Rhea" id="RHEA-COMP:10625"/>
        <dbReference type="Rhea" id="RHEA-COMP:10670"/>
        <dbReference type="ChEBI" id="CHEBI:15378"/>
        <dbReference type="ChEBI" id="CHEBI:30616"/>
        <dbReference type="ChEBI" id="CHEBI:32551"/>
        <dbReference type="ChEBI" id="CHEBI:33019"/>
        <dbReference type="ChEBI" id="CHEBI:82748"/>
        <dbReference type="ChEBI" id="CHEBI:83665"/>
        <dbReference type="ChEBI" id="CHEBI:456215"/>
        <dbReference type="EC" id="6.3.4.19"/>
    </reaction>
</comment>
<evidence type="ECO:0000313" key="8">
    <source>
        <dbReference type="EMBL" id="SIT18221.1"/>
    </source>
</evidence>
<keyword evidence="3 6" id="KW-0547">Nucleotide-binding</keyword>
<dbReference type="EMBL" id="FTOG01000013">
    <property type="protein sequence ID" value="SIT18221.1"/>
    <property type="molecule type" value="Genomic_DNA"/>
</dbReference>
<name>A0A1N7Q5V5_9RHOB</name>
<dbReference type="GO" id="GO:0005737">
    <property type="term" value="C:cytoplasm"/>
    <property type="evidence" value="ECO:0007669"/>
    <property type="project" value="UniProtKB-SubCell"/>
</dbReference>
<dbReference type="HAMAP" id="MF_01161">
    <property type="entry name" value="tRNA_Ile_lys_synt"/>
    <property type="match status" value="1"/>
</dbReference>
<evidence type="ECO:0000256" key="2">
    <source>
        <dbReference type="ARBA" id="ARBA00022694"/>
    </source>
</evidence>
<keyword evidence="9" id="KW-1185">Reference proteome</keyword>
<keyword evidence="1 6" id="KW-0436">Ligase</keyword>
<dbReference type="EC" id="6.3.4.19" evidence="6"/>
<dbReference type="Proteomes" id="UP000186221">
    <property type="component" value="Unassembled WGS sequence"/>
</dbReference>
<protein>
    <recommendedName>
        <fullName evidence="6">tRNA(Ile)-lysidine synthase</fullName>
        <ecNumber evidence="6">6.3.4.19</ecNumber>
    </recommendedName>
    <alternativeName>
        <fullName evidence="6">tRNA(Ile)-2-lysyl-cytidine synthase</fullName>
    </alternativeName>
    <alternativeName>
        <fullName evidence="6">tRNA(Ile)-lysidine synthetase</fullName>
    </alternativeName>
</protein>